<dbReference type="GO" id="GO:0005829">
    <property type="term" value="C:cytosol"/>
    <property type="evidence" value="ECO:0007669"/>
    <property type="project" value="TreeGrafter"/>
</dbReference>
<organism evidence="6">
    <name type="scientific">mine drainage metagenome</name>
    <dbReference type="NCBI Taxonomy" id="410659"/>
    <lineage>
        <taxon>unclassified sequences</taxon>
        <taxon>metagenomes</taxon>
        <taxon>ecological metagenomes</taxon>
    </lineage>
</organism>
<gene>
    <name evidence="6" type="ORF">B1B_18751</name>
</gene>
<dbReference type="PANTHER" id="PTHR43322">
    <property type="entry name" value="1-D-DEOXYXYLULOSE 5-PHOSPHATE SYNTHASE-RELATED"/>
    <property type="match status" value="1"/>
</dbReference>
<dbReference type="AlphaFoldDB" id="T0ZH66"/>
<name>T0ZH66_9ZZZZ</name>
<comment type="caution">
    <text evidence="6">The sequence shown here is derived from an EMBL/GenBank/DDBJ whole genome shotgun (WGS) entry which is preliminary data.</text>
</comment>
<dbReference type="PANTHER" id="PTHR43322:SF5">
    <property type="entry name" value="1-DEOXY-D-XYLULOSE-5-PHOSPHATE SYNTHASE, CHLOROPLASTIC"/>
    <property type="match status" value="1"/>
</dbReference>
<dbReference type="Pfam" id="PF13292">
    <property type="entry name" value="DXP_synthase_N"/>
    <property type="match status" value="1"/>
</dbReference>
<proteinExistence type="predicted"/>
<dbReference type="SUPFAM" id="SSF52518">
    <property type="entry name" value="Thiamin diphosphate-binding fold (THDP-binding)"/>
    <property type="match status" value="1"/>
</dbReference>
<evidence type="ECO:0000256" key="5">
    <source>
        <dbReference type="ARBA" id="ARBA00023052"/>
    </source>
</evidence>
<evidence type="ECO:0000313" key="6">
    <source>
        <dbReference type="EMBL" id="EQD29155.1"/>
    </source>
</evidence>
<keyword evidence="4" id="KW-0460">Magnesium</keyword>
<reference evidence="6" key="1">
    <citation type="submission" date="2013-08" db="EMBL/GenBank/DDBJ databases">
        <authorList>
            <person name="Mendez C."/>
            <person name="Richter M."/>
            <person name="Ferrer M."/>
            <person name="Sanchez J."/>
        </authorList>
    </citation>
    <scope>NUCLEOTIDE SEQUENCE</scope>
</reference>
<dbReference type="InterPro" id="IPR005477">
    <property type="entry name" value="Dxylulose-5-P_synthase"/>
</dbReference>
<evidence type="ECO:0000256" key="3">
    <source>
        <dbReference type="ARBA" id="ARBA00022679"/>
    </source>
</evidence>
<comment type="cofactor">
    <cofactor evidence="1">
        <name>Mg(2+)</name>
        <dbReference type="ChEBI" id="CHEBI:18420"/>
    </cofactor>
</comment>
<feature type="non-terminal residue" evidence="6">
    <location>
        <position position="162"/>
    </location>
</feature>
<accession>T0ZH66</accession>
<protein>
    <submittedName>
        <fullName evidence="6">1-deoxy-D-xylulose 5-phosphate synthase</fullName>
    </submittedName>
</protein>
<dbReference type="InterPro" id="IPR029061">
    <property type="entry name" value="THDP-binding"/>
</dbReference>
<comment type="subunit">
    <text evidence="2">Homodimer.</text>
</comment>
<evidence type="ECO:0000256" key="4">
    <source>
        <dbReference type="ARBA" id="ARBA00022842"/>
    </source>
</evidence>
<keyword evidence="3" id="KW-0808">Transferase</keyword>
<feature type="non-terminal residue" evidence="6">
    <location>
        <position position="1"/>
    </location>
</feature>
<evidence type="ECO:0000256" key="2">
    <source>
        <dbReference type="ARBA" id="ARBA00011738"/>
    </source>
</evidence>
<keyword evidence="5" id="KW-0786">Thiamine pyrophosphate</keyword>
<sequence>HDWIESSHASTALSYAHGLSVALQQRRELIGHGGQRHVVAVVGDGSLTGGMAFEALNNLGHSNQRVVIVLNDNGRSYAPTISKLSESLTALRLNTRYLSWRQRLRRLVPHLPSLGRAAYTSVDVMTSVVREMVTPHTFFEMLGVRYVGPVDGHNIEALEHAL</sequence>
<evidence type="ECO:0000256" key="1">
    <source>
        <dbReference type="ARBA" id="ARBA00001946"/>
    </source>
</evidence>
<reference evidence="6" key="2">
    <citation type="journal article" date="2014" name="ISME J.">
        <title>Microbial stratification in low pH oxic and suboxic macroscopic growths along an acid mine drainage.</title>
        <authorList>
            <person name="Mendez-Garcia C."/>
            <person name="Mesa V."/>
            <person name="Sprenger R.R."/>
            <person name="Richter M."/>
            <person name="Diez M.S."/>
            <person name="Solano J."/>
            <person name="Bargiela R."/>
            <person name="Golyshina O.V."/>
            <person name="Manteca A."/>
            <person name="Ramos J.L."/>
            <person name="Gallego J.R."/>
            <person name="Llorente I."/>
            <person name="Martins Dos Santos V.A."/>
            <person name="Jensen O.N."/>
            <person name="Pelaez A.I."/>
            <person name="Sanchez J."/>
            <person name="Ferrer M."/>
        </authorList>
    </citation>
    <scope>NUCLEOTIDE SEQUENCE</scope>
</reference>
<dbReference type="GO" id="GO:0019288">
    <property type="term" value="P:isopentenyl diphosphate biosynthetic process, methylerythritol 4-phosphate pathway"/>
    <property type="evidence" value="ECO:0007669"/>
    <property type="project" value="TreeGrafter"/>
</dbReference>
<dbReference type="GO" id="GO:0016114">
    <property type="term" value="P:terpenoid biosynthetic process"/>
    <property type="evidence" value="ECO:0007669"/>
    <property type="project" value="InterPro"/>
</dbReference>
<dbReference type="EMBL" id="AUZY01012569">
    <property type="protein sequence ID" value="EQD29155.1"/>
    <property type="molecule type" value="Genomic_DNA"/>
</dbReference>
<dbReference type="Gene3D" id="3.40.50.970">
    <property type="match status" value="1"/>
</dbReference>
<dbReference type="GO" id="GO:0008661">
    <property type="term" value="F:1-deoxy-D-xylulose-5-phosphate synthase activity"/>
    <property type="evidence" value="ECO:0007669"/>
    <property type="project" value="InterPro"/>
</dbReference>